<reference evidence="4 5" key="1">
    <citation type="submission" date="2019-03" db="EMBL/GenBank/DDBJ databases">
        <title>Genomic Encyclopedia of Type Strains, Phase III (KMG-III): the genomes of soil and plant-associated and newly described type strains.</title>
        <authorList>
            <person name="Whitman W."/>
        </authorList>
    </citation>
    <scope>NUCLEOTIDE SEQUENCE [LARGE SCALE GENOMIC DNA]</scope>
    <source>
        <strain evidence="4 5">CECT 7378</strain>
    </source>
</reference>
<dbReference type="PANTHER" id="PTHR43563:SF1">
    <property type="entry name" value="AMINE OXIDASE [FLAVIN-CONTAINING] B"/>
    <property type="match status" value="1"/>
</dbReference>
<comment type="similarity">
    <text evidence="1">Belongs to the flavin monoamine oxidase family.</text>
</comment>
<feature type="coiled-coil region" evidence="2">
    <location>
        <begin position="169"/>
        <end position="219"/>
    </location>
</feature>
<dbReference type="Proteomes" id="UP000294656">
    <property type="component" value="Unassembled WGS sequence"/>
</dbReference>
<dbReference type="RefSeq" id="WP_133504049.1">
    <property type="nucleotide sequence ID" value="NZ_SNXC01000012.1"/>
</dbReference>
<dbReference type="EMBL" id="SNXC01000012">
    <property type="protein sequence ID" value="TDO97477.1"/>
    <property type="molecule type" value="Genomic_DNA"/>
</dbReference>
<dbReference type="Pfam" id="PF01593">
    <property type="entry name" value="Amino_oxidase"/>
    <property type="match status" value="1"/>
</dbReference>
<dbReference type="AlphaFoldDB" id="A0A4R6M7T4"/>
<evidence type="ECO:0000256" key="1">
    <source>
        <dbReference type="ARBA" id="ARBA00005995"/>
    </source>
</evidence>
<dbReference type="GO" id="GO:0016491">
    <property type="term" value="F:oxidoreductase activity"/>
    <property type="evidence" value="ECO:0007669"/>
    <property type="project" value="InterPro"/>
</dbReference>
<sequence>MHSLNQNTPEKIAILGGGVSAITTAFRLTREDNWQEKYDITIYQLGWRNGGKGASGRNMEEHARIEEHGIHVWFGFYQNSIKFMRECYEELNRNSGPMQTFDEAFVPHNSTAMAQYYKDEWIPWVLDLEAFFDNSSQVNDDTSFAEKIVQIIQQFFSPLKNTLDSHPKFDSLISVIEQAETQFERFEDNVDNTTDTGLVDILIDLRKTLEEVCEKAENLLPLLKNPVLRLMLSKRLGIDITKHDVSEAELCVTRLWLMADFGLTLAIGMFKDGGEHDHYDHLNNIEFADWMKNHGASEDTLNGPFLKTVYCGFFAYKDGDVNQPNLETGTFLNAVIYGATHGNGTFVYRMHAGMGDVVFGPYYQVLNQIGVKFKFFHNVQELVAGTDASGNPIVEKIKIAKQVELKDESKGYDPLVDVKGLPCWPSTPRYEQIEDDIAEKLIAHNIDLESMWTNWPEIYNQPQIELVAGVDFDRVVLGMSVASIPYVAPSLLEKSPKMAQMTEKVEAVCTQAFQLWFNKDVKELGWPAYKKGSLEPEWLGYATQQVDNWASVSYLTKVEDWPVDATPKNISYFCGTFTPTTPAPDAPNPQYPIDQKASVKQLTKTMMTERFHPFMNNANPKPGEFEWNWLSDTSESTGESRFDSQYWRSNIDPSERYVQAITGTTQYRLKTDESGFDNLLLTGDWIQNGFNMGCVESATLSGMQTADAIINPKK</sequence>
<name>A0A4R6M7T4_9GAMM</name>
<gene>
    <name evidence="4" type="ORF">DFP79_2298</name>
</gene>
<organism evidence="4 5">
    <name type="scientific">Marinomonas balearica</name>
    <dbReference type="NCBI Taxonomy" id="491947"/>
    <lineage>
        <taxon>Bacteria</taxon>
        <taxon>Pseudomonadati</taxon>
        <taxon>Pseudomonadota</taxon>
        <taxon>Gammaproteobacteria</taxon>
        <taxon>Oceanospirillales</taxon>
        <taxon>Oceanospirillaceae</taxon>
        <taxon>Marinomonas</taxon>
    </lineage>
</organism>
<evidence type="ECO:0000259" key="3">
    <source>
        <dbReference type="Pfam" id="PF01593"/>
    </source>
</evidence>
<evidence type="ECO:0000256" key="2">
    <source>
        <dbReference type="SAM" id="Coils"/>
    </source>
</evidence>
<keyword evidence="5" id="KW-1185">Reference proteome</keyword>
<dbReference type="OrthoDB" id="220163at2"/>
<dbReference type="InterPro" id="IPR002937">
    <property type="entry name" value="Amino_oxidase"/>
</dbReference>
<dbReference type="InterPro" id="IPR036188">
    <property type="entry name" value="FAD/NAD-bd_sf"/>
</dbReference>
<evidence type="ECO:0000313" key="5">
    <source>
        <dbReference type="Proteomes" id="UP000294656"/>
    </source>
</evidence>
<dbReference type="SUPFAM" id="SSF51905">
    <property type="entry name" value="FAD/NAD(P)-binding domain"/>
    <property type="match status" value="2"/>
</dbReference>
<accession>A0A4R6M7T4</accession>
<protein>
    <submittedName>
        <fullName evidence="4">Flavin-dependent amine oxidoreductase</fullName>
    </submittedName>
</protein>
<evidence type="ECO:0000313" key="4">
    <source>
        <dbReference type="EMBL" id="TDO97477.1"/>
    </source>
</evidence>
<keyword evidence="2" id="KW-0175">Coiled coil</keyword>
<dbReference type="Gene3D" id="3.50.50.60">
    <property type="entry name" value="FAD/NAD(P)-binding domain"/>
    <property type="match status" value="1"/>
</dbReference>
<comment type="caution">
    <text evidence="4">The sequence shown here is derived from an EMBL/GenBank/DDBJ whole genome shotgun (WGS) entry which is preliminary data.</text>
</comment>
<dbReference type="Pfam" id="PF13450">
    <property type="entry name" value="NAD_binding_8"/>
    <property type="match status" value="1"/>
</dbReference>
<dbReference type="InterPro" id="IPR050703">
    <property type="entry name" value="Flavin_MAO"/>
</dbReference>
<feature type="domain" description="Amine oxidase" evidence="3">
    <location>
        <begin position="639"/>
        <end position="710"/>
    </location>
</feature>
<dbReference type="PANTHER" id="PTHR43563">
    <property type="entry name" value="AMINE OXIDASE"/>
    <property type="match status" value="1"/>
</dbReference>
<proteinExistence type="inferred from homology"/>